<sequence length="600" mass="62586">MSRAIACLLALVLSLTGLGAASGAASAAPGDGYITGIVTGTAQQPLADVWVNASVWNPSTDEWDQLDAVQTNASGQYQLGPVAAGTYQLSFDASAPYAYGFLDGIVVAPGQTVTQNVQLVVGGSISGTVTNQAGNNVDGVYVVAWRWDAVEMYWTQAGMALTSLGEYDLRQLTPGRYRVEFQPTVHQPEFWNNASSLQTGRDISVASGQAVGGINAQLDDGVSLSGIATRADDSQPVSGVRVVAHRWNSVTKAWDQRANAISAGDGFYRLRGLAPGTYRLEFWYPGDAYTREFWPDAASLETATSFTIGTEDIWDRDVVLSTDPFPAVTNVVAPTVTGTAQVGQTLTASTGAWAPATGLSFTYQWLIGDRPIDGATSSTFTPATGVGKTVRVYVGAVKAGHTTAFTMSAASAALLPPAVVNTTLPSISGSPRVGTTVTASPGTWNPSDASLGYQWLIDGLPVTGATSSSYAATPSDLGRSLSVRVTASASSWLPTAATSAAAKVAPGVLTATVKPKVTGKPKKKAVLKVSTGRWSPAAVRVKLQWYAGAKAIRKATTAKLKLAGKTLKAVRKKAISVRVTVTAPGYTTVVTRLKIRGKVQ</sequence>
<reference evidence="3" key="1">
    <citation type="journal article" date="2019" name="Int. J. Syst. Evol. Microbiol.">
        <title>The Global Catalogue of Microorganisms (GCM) 10K type strain sequencing project: providing services to taxonomists for standard genome sequencing and annotation.</title>
        <authorList>
            <consortium name="The Broad Institute Genomics Platform"/>
            <consortium name="The Broad Institute Genome Sequencing Center for Infectious Disease"/>
            <person name="Wu L."/>
            <person name="Ma J."/>
        </authorList>
    </citation>
    <scope>NUCLEOTIDE SEQUENCE [LARGE SCALE GENOMIC DNA]</scope>
    <source>
        <strain evidence="3">JCM 18532</strain>
    </source>
</reference>
<evidence type="ECO:0000256" key="1">
    <source>
        <dbReference type="SAM" id="SignalP"/>
    </source>
</evidence>
<proteinExistence type="predicted"/>
<comment type="caution">
    <text evidence="2">The sequence shown here is derived from an EMBL/GenBank/DDBJ whole genome shotgun (WGS) entry which is preliminary data.</text>
</comment>
<dbReference type="Gene3D" id="2.60.40.2700">
    <property type="match status" value="3"/>
</dbReference>
<dbReference type="Gene3D" id="2.60.40.1120">
    <property type="entry name" value="Carboxypeptidase-like, regulatory domain"/>
    <property type="match status" value="2"/>
</dbReference>
<evidence type="ECO:0000313" key="2">
    <source>
        <dbReference type="EMBL" id="GAA4753879.1"/>
    </source>
</evidence>
<gene>
    <name evidence="2" type="ORF">GCM10023350_44010</name>
</gene>
<dbReference type="InterPro" id="IPR013784">
    <property type="entry name" value="Carb-bd-like_fold"/>
</dbReference>
<evidence type="ECO:0000313" key="3">
    <source>
        <dbReference type="Proteomes" id="UP001499882"/>
    </source>
</evidence>
<dbReference type="SUPFAM" id="SSF49452">
    <property type="entry name" value="Starch-binding domain-like"/>
    <property type="match status" value="2"/>
</dbReference>
<dbReference type="InterPro" id="IPR008969">
    <property type="entry name" value="CarboxyPept-like_regulatory"/>
</dbReference>
<organism evidence="2 3">
    <name type="scientific">Nocardioides endophyticus</name>
    <dbReference type="NCBI Taxonomy" id="1353775"/>
    <lineage>
        <taxon>Bacteria</taxon>
        <taxon>Bacillati</taxon>
        <taxon>Actinomycetota</taxon>
        <taxon>Actinomycetes</taxon>
        <taxon>Propionibacteriales</taxon>
        <taxon>Nocardioidaceae</taxon>
        <taxon>Nocardioides</taxon>
    </lineage>
</organism>
<keyword evidence="3" id="KW-1185">Reference proteome</keyword>
<dbReference type="Proteomes" id="UP001499882">
    <property type="component" value="Unassembled WGS sequence"/>
</dbReference>
<protein>
    <recommendedName>
        <fullName evidence="4">Alpha-amylase</fullName>
    </recommendedName>
</protein>
<dbReference type="RefSeq" id="WP_345529210.1">
    <property type="nucleotide sequence ID" value="NZ_BAABKN010000028.1"/>
</dbReference>
<name>A0ABP8ZE32_9ACTN</name>
<dbReference type="SUPFAM" id="SSF49464">
    <property type="entry name" value="Carboxypeptidase regulatory domain-like"/>
    <property type="match status" value="1"/>
</dbReference>
<dbReference type="EMBL" id="BAABKN010000028">
    <property type="protein sequence ID" value="GAA4753879.1"/>
    <property type="molecule type" value="Genomic_DNA"/>
</dbReference>
<accession>A0ABP8ZE32</accession>
<keyword evidence="1" id="KW-0732">Signal</keyword>
<evidence type="ECO:0008006" key="4">
    <source>
        <dbReference type="Google" id="ProtNLM"/>
    </source>
</evidence>
<feature type="signal peptide" evidence="1">
    <location>
        <begin position="1"/>
        <end position="27"/>
    </location>
</feature>
<feature type="chain" id="PRO_5046220834" description="Alpha-amylase" evidence="1">
    <location>
        <begin position="28"/>
        <end position="600"/>
    </location>
</feature>